<protein>
    <submittedName>
        <fullName evidence="2">Uncharacterized protein</fullName>
    </submittedName>
</protein>
<dbReference type="AlphaFoldDB" id="A0AA36J5X4"/>
<organism evidence="2 3">
    <name type="scientific">Effrenium voratum</name>
    <dbReference type="NCBI Taxonomy" id="2562239"/>
    <lineage>
        <taxon>Eukaryota</taxon>
        <taxon>Sar</taxon>
        <taxon>Alveolata</taxon>
        <taxon>Dinophyceae</taxon>
        <taxon>Suessiales</taxon>
        <taxon>Symbiodiniaceae</taxon>
        <taxon>Effrenium</taxon>
    </lineage>
</organism>
<evidence type="ECO:0000313" key="2">
    <source>
        <dbReference type="EMBL" id="CAJ1399118.1"/>
    </source>
</evidence>
<evidence type="ECO:0000313" key="3">
    <source>
        <dbReference type="Proteomes" id="UP001178507"/>
    </source>
</evidence>
<evidence type="ECO:0000256" key="1">
    <source>
        <dbReference type="SAM" id="MobiDB-lite"/>
    </source>
</evidence>
<dbReference type="Proteomes" id="UP001178507">
    <property type="component" value="Unassembled WGS sequence"/>
</dbReference>
<gene>
    <name evidence="2" type="ORF">EVOR1521_LOCUS22710</name>
</gene>
<sequence length="165" mass="18492">MRIARPPDKAQERFGAVAVLPKAKVPLRPRVVDSNDSGTIWQVVFRQVDPIDPQRGPWLPVCEEIVRKEAGEGQLTRAAGAAVPQGLGLWTPRGLRRLPLPWEPMEFDEIEAPRMPSGVRRTRTVSSTPPAFRPKKGHGLWKRLAEPRSARSHRHPEEKAGGNRK</sequence>
<comment type="caution">
    <text evidence="2">The sequence shown here is derived from an EMBL/GenBank/DDBJ whole genome shotgun (WGS) entry which is preliminary data.</text>
</comment>
<keyword evidence="3" id="KW-1185">Reference proteome</keyword>
<accession>A0AA36J5X4</accession>
<dbReference type="EMBL" id="CAUJNA010003324">
    <property type="protein sequence ID" value="CAJ1399118.1"/>
    <property type="molecule type" value="Genomic_DNA"/>
</dbReference>
<proteinExistence type="predicted"/>
<reference evidence="2" key="1">
    <citation type="submission" date="2023-08" db="EMBL/GenBank/DDBJ databases">
        <authorList>
            <person name="Chen Y."/>
            <person name="Shah S."/>
            <person name="Dougan E. K."/>
            <person name="Thang M."/>
            <person name="Chan C."/>
        </authorList>
    </citation>
    <scope>NUCLEOTIDE SEQUENCE</scope>
</reference>
<feature type="compositionally biased region" description="Basic and acidic residues" evidence="1">
    <location>
        <begin position="143"/>
        <end position="165"/>
    </location>
</feature>
<feature type="region of interest" description="Disordered" evidence="1">
    <location>
        <begin position="115"/>
        <end position="165"/>
    </location>
</feature>
<name>A0AA36J5X4_9DINO</name>